<dbReference type="CDD" id="cd01948">
    <property type="entry name" value="EAL"/>
    <property type="match status" value="1"/>
</dbReference>
<dbReference type="InterPro" id="IPR001633">
    <property type="entry name" value="EAL_dom"/>
</dbReference>
<dbReference type="CDD" id="cd01949">
    <property type="entry name" value="GGDEF"/>
    <property type="match status" value="1"/>
</dbReference>
<evidence type="ECO:0000313" key="4">
    <source>
        <dbReference type="EMBL" id="MCH8614885.1"/>
    </source>
</evidence>
<dbReference type="InterPro" id="IPR035919">
    <property type="entry name" value="EAL_sf"/>
</dbReference>
<dbReference type="Pfam" id="PF00563">
    <property type="entry name" value="EAL"/>
    <property type="match status" value="1"/>
</dbReference>
<feature type="domain" description="EAL" evidence="2">
    <location>
        <begin position="282"/>
        <end position="532"/>
    </location>
</feature>
<keyword evidence="1" id="KW-0812">Transmembrane</keyword>
<dbReference type="SMART" id="SM00052">
    <property type="entry name" value="EAL"/>
    <property type="match status" value="1"/>
</dbReference>
<reference evidence="4 5" key="1">
    <citation type="submission" date="2022-03" db="EMBL/GenBank/DDBJ databases">
        <authorList>
            <person name="Jo J.-H."/>
            <person name="Im W.-T."/>
        </authorList>
    </citation>
    <scope>NUCLEOTIDE SEQUENCE [LARGE SCALE GENOMIC DNA]</scope>
    <source>
        <strain evidence="4 5">SM33</strain>
    </source>
</reference>
<dbReference type="NCBIfam" id="TIGR00254">
    <property type="entry name" value="GGDEF"/>
    <property type="match status" value="1"/>
</dbReference>
<organism evidence="4 5">
    <name type="scientific">Sphingomonas telluris</name>
    <dbReference type="NCBI Taxonomy" id="2907998"/>
    <lineage>
        <taxon>Bacteria</taxon>
        <taxon>Pseudomonadati</taxon>
        <taxon>Pseudomonadota</taxon>
        <taxon>Alphaproteobacteria</taxon>
        <taxon>Sphingomonadales</taxon>
        <taxon>Sphingomonadaceae</taxon>
        <taxon>Sphingomonas</taxon>
    </lineage>
</organism>
<dbReference type="Pfam" id="PF00990">
    <property type="entry name" value="GGDEF"/>
    <property type="match status" value="1"/>
</dbReference>
<dbReference type="PANTHER" id="PTHR33121">
    <property type="entry name" value="CYCLIC DI-GMP PHOSPHODIESTERASE PDEF"/>
    <property type="match status" value="1"/>
</dbReference>
<dbReference type="InterPro" id="IPR029787">
    <property type="entry name" value="Nucleotide_cyclase"/>
</dbReference>
<dbReference type="Gene3D" id="3.30.70.270">
    <property type="match status" value="1"/>
</dbReference>
<dbReference type="SUPFAM" id="SSF55073">
    <property type="entry name" value="Nucleotide cyclase"/>
    <property type="match status" value="1"/>
</dbReference>
<feature type="transmembrane region" description="Helical" evidence="1">
    <location>
        <begin position="32"/>
        <end position="49"/>
    </location>
</feature>
<keyword evidence="5" id="KW-1185">Reference proteome</keyword>
<dbReference type="RefSeq" id="WP_241445514.1">
    <property type="nucleotide sequence ID" value="NZ_JAKZHW010000001.1"/>
</dbReference>
<proteinExistence type="predicted"/>
<evidence type="ECO:0000259" key="3">
    <source>
        <dbReference type="PROSITE" id="PS50887"/>
    </source>
</evidence>
<dbReference type="PANTHER" id="PTHR33121:SF70">
    <property type="entry name" value="SIGNALING PROTEIN YKOW"/>
    <property type="match status" value="1"/>
</dbReference>
<comment type="caution">
    <text evidence="4">The sequence shown here is derived from an EMBL/GenBank/DDBJ whole genome shotgun (WGS) entry which is preliminary data.</text>
</comment>
<dbReference type="PROSITE" id="PS50887">
    <property type="entry name" value="GGDEF"/>
    <property type="match status" value="1"/>
</dbReference>
<name>A0ABS9VIU5_9SPHN</name>
<gene>
    <name evidence="4" type="ORF">LZ016_02035</name>
</gene>
<feature type="transmembrane region" description="Helical" evidence="1">
    <location>
        <begin position="61"/>
        <end position="85"/>
    </location>
</feature>
<evidence type="ECO:0000256" key="1">
    <source>
        <dbReference type="SAM" id="Phobius"/>
    </source>
</evidence>
<dbReference type="InterPro" id="IPR000160">
    <property type="entry name" value="GGDEF_dom"/>
</dbReference>
<dbReference type="InterPro" id="IPR050706">
    <property type="entry name" value="Cyclic-di-GMP_PDE-like"/>
</dbReference>
<keyword evidence="1" id="KW-1133">Transmembrane helix</keyword>
<dbReference type="Gene3D" id="3.20.20.450">
    <property type="entry name" value="EAL domain"/>
    <property type="match status" value="1"/>
</dbReference>
<protein>
    <submittedName>
        <fullName evidence="4">Bifunctional diguanylate cyclase/phosphodiesterase</fullName>
    </submittedName>
</protein>
<feature type="domain" description="GGDEF" evidence="3">
    <location>
        <begin position="139"/>
        <end position="272"/>
    </location>
</feature>
<evidence type="ECO:0000313" key="5">
    <source>
        <dbReference type="Proteomes" id="UP001203058"/>
    </source>
</evidence>
<accession>A0ABS9VIU5</accession>
<dbReference type="PROSITE" id="PS50883">
    <property type="entry name" value="EAL"/>
    <property type="match status" value="1"/>
</dbReference>
<dbReference type="Proteomes" id="UP001203058">
    <property type="component" value="Unassembled WGS sequence"/>
</dbReference>
<dbReference type="SMART" id="SM00267">
    <property type="entry name" value="GGDEF"/>
    <property type="match status" value="1"/>
</dbReference>
<dbReference type="SUPFAM" id="SSF141868">
    <property type="entry name" value="EAL domain-like"/>
    <property type="match status" value="1"/>
</dbReference>
<dbReference type="InterPro" id="IPR043128">
    <property type="entry name" value="Rev_trsase/Diguanyl_cyclase"/>
</dbReference>
<sequence>MLILSGYCEHVSEERPQSSTGRAANDVARHDWVVLGTVIAAVVLLIGNGTSFFREISRAEILLGPGVQVAAIALTLNVALLLFGWRRYVDLQHETERRIDGERRAAIAASTDPVTGLLNRKGFADGTEDLRGRAATAGLSLLIISLQLHRFRSVYDRHGYDVGDAMLRGISATILKEVPGPAVIARIGGDEFAIASVTSADTREESQKHIEALLRSVTRPFEIEGKMIQVGAFAGMALAPCEDVRVPDLLRRADIALDHAKTGRSARPVWFDAAMERALMAHGEIEQGIRFGLEHEQFVPFFEPQVDLRTCEITGFEVLARWRHPLGGLISPDQFIPIAEEIGVMDRLSEQVIRAALFAARDWDPSIKISVNISPTQFADGWLAERIVRILTETSFPADRLVIEITESSMLGDMDLAKSIVTSLKNQGMKLALDDFGTGFSSLSHLRSLPFDLIKIDRSFVTNIHESGQSAAIVRAVVTLADALNVPILVEGIENEAAHAAVLAIGCSSGQGWYFGKPMEADQAAQLVVRRTAVPEAQASQSPSRAA</sequence>
<keyword evidence="1" id="KW-0472">Membrane</keyword>
<evidence type="ECO:0000259" key="2">
    <source>
        <dbReference type="PROSITE" id="PS50883"/>
    </source>
</evidence>
<dbReference type="EMBL" id="JAKZHW010000001">
    <property type="protein sequence ID" value="MCH8614885.1"/>
    <property type="molecule type" value="Genomic_DNA"/>
</dbReference>